<protein>
    <recommendedName>
        <fullName evidence="3">Peptidase S1 domain-containing protein</fullName>
    </recommendedName>
</protein>
<dbReference type="InterPro" id="IPR009003">
    <property type="entry name" value="Peptidase_S1_PA"/>
</dbReference>
<keyword evidence="2 4" id="KW-0378">Hydrolase</keyword>
<evidence type="ECO:0000256" key="2">
    <source>
        <dbReference type="RuleBase" id="RU363034"/>
    </source>
</evidence>
<dbReference type="PhylomeDB" id="B4NF93"/>
<gene>
    <name evidence="4" type="primary">Dwil\GK22569</name>
    <name evidence="4" type="ORF">Dwil_GK22569</name>
</gene>
<dbReference type="SUPFAM" id="SSF50494">
    <property type="entry name" value="Trypsin-like serine proteases"/>
    <property type="match status" value="1"/>
</dbReference>
<dbReference type="InterPro" id="IPR043504">
    <property type="entry name" value="Peptidase_S1_PA_chymotrypsin"/>
</dbReference>
<dbReference type="eggNOG" id="KOG3627">
    <property type="taxonomic scope" value="Eukaryota"/>
</dbReference>
<dbReference type="HOGENOM" id="CLU_006842_0_3_1"/>
<dbReference type="AlphaFoldDB" id="B4NF93"/>
<keyword evidence="2" id="KW-0720">Serine protease</keyword>
<name>B4NF93_DROWI</name>
<dbReference type="GO" id="GO:0004252">
    <property type="term" value="F:serine-type endopeptidase activity"/>
    <property type="evidence" value="ECO:0007669"/>
    <property type="project" value="InterPro"/>
</dbReference>
<dbReference type="SMART" id="SM00020">
    <property type="entry name" value="Tryp_SPc"/>
    <property type="match status" value="1"/>
</dbReference>
<dbReference type="InterPro" id="IPR033116">
    <property type="entry name" value="TRYPSIN_SER"/>
</dbReference>
<dbReference type="PROSITE" id="PS00135">
    <property type="entry name" value="TRYPSIN_SER"/>
    <property type="match status" value="1"/>
</dbReference>
<keyword evidence="1" id="KW-1015">Disulfide bond</keyword>
<dbReference type="InterPro" id="IPR001314">
    <property type="entry name" value="Peptidase_S1A"/>
</dbReference>
<feature type="domain" description="Peptidase S1" evidence="3">
    <location>
        <begin position="56"/>
        <end position="301"/>
    </location>
</feature>
<dbReference type="PRINTS" id="PR00722">
    <property type="entry name" value="CHYMOTRYPSIN"/>
</dbReference>
<dbReference type="CDD" id="cd00190">
    <property type="entry name" value="Tryp_SPc"/>
    <property type="match status" value="1"/>
</dbReference>
<dbReference type="PANTHER" id="PTHR24260:SF147">
    <property type="entry name" value="EG:BACR7A4.3 PROTEIN-RELATED"/>
    <property type="match status" value="1"/>
</dbReference>
<dbReference type="OrthoDB" id="6339452at2759"/>
<dbReference type="Proteomes" id="UP000007798">
    <property type="component" value="Unassembled WGS sequence"/>
</dbReference>
<evidence type="ECO:0000259" key="3">
    <source>
        <dbReference type="PROSITE" id="PS50240"/>
    </source>
</evidence>
<dbReference type="MEROPS" id="S01.B25"/>
<dbReference type="InterPro" id="IPR018114">
    <property type="entry name" value="TRYPSIN_HIS"/>
</dbReference>
<accession>B4NF93</accession>
<proteinExistence type="predicted"/>
<dbReference type="InterPro" id="IPR001254">
    <property type="entry name" value="Trypsin_dom"/>
</dbReference>
<evidence type="ECO:0000256" key="1">
    <source>
        <dbReference type="ARBA" id="ARBA00023157"/>
    </source>
</evidence>
<dbReference type="PROSITE" id="PS50240">
    <property type="entry name" value="TRYPSIN_DOM"/>
    <property type="match status" value="1"/>
</dbReference>
<sequence length="313" mass="34781">MIESGLASLCLVSQLADCATYKKTVFEKRDGYSFLLPGEPIIYKSQDNCRSYTPLIIGGAPADPKEFPHAARLGHRSETDNNNINWFCGGTLISDRLILTAAHCLFTNNGEVNVVRLGELDFDSESDNADPEDFNVTASREHPDYSHKLLYNDIAIVELNRSVHFDTYKHPACMPFDDGESHSTFIAIGWGQIKLVGKSSNKLLKVKLHNFGQKCAETTEITSELPTGYNASTQLCIGSSGHKDTCNGDSGGPVLSYHKDYPCMYHVMGVTSAGISCDTPDVPSLYTRVYHYLKWIKQEMSNTRKKYANVKLF</sequence>
<reference evidence="4 5" key="1">
    <citation type="journal article" date="2007" name="Nature">
        <title>Evolution of genes and genomes on the Drosophila phylogeny.</title>
        <authorList>
            <consortium name="Drosophila 12 Genomes Consortium"/>
            <person name="Clark A.G."/>
            <person name="Eisen M.B."/>
            <person name="Smith D.R."/>
            <person name="Bergman C.M."/>
            <person name="Oliver B."/>
            <person name="Markow T.A."/>
            <person name="Kaufman T.C."/>
            <person name="Kellis M."/>
            <person name="Gelbart W."/>
            <person name="Iyer V.N."/>
            <person name="Pollard D.A."/>
            <person name="Sackton T.B."/>
            <person name="Larracuente A.M."/>
            <person name="Singh N.D."/>
            <person name="Abad J.P."/>
            <person name="Abt D.N."/>
            <person name="Adryan B."/>
            <person name="Aguade M."/>
            <person name="Akashi H."/>
            <person name="Anderson W.W."/>
            <person name="Aquadro C.F."/>
            <person name="Ardell D.H."/>
            <person name="Arguello R."/>
            <person name="Artieri C.G."/>
            <person name="Barbash D.A."/>
            <person name="Barker D."/>
            <person name="Barsanti P."/>
            <person name="Batterham P."/>
            <person name="Batzoglou S."/>
            <person name="Begun D."/>
            <person name="Bhutkar A."/>
            <person name="Blanco E."/>
            <person name="Bosak S.A."/>
            <person name="Bradley R.K."/>
            <person name="Brand A.D."/>
            <person name="Brent M.R."/>
            <person name="Brooks A.N."/>
            <person name="Brown R.H."/>
            <person name="Butlin R.K."/>
            <person name="Caggese C."/>
            <person name="Calvi B.R."/>
            <person name="Bernardo de Carvalho A."/>
            <person name="Caspi A."/>
            <person name="Castrezana S."/>
            <person name="Celniker S.E."/>
            <person name="Chang J.L."/>
            <person name="Chapple C."/>
            <person name="Chatterji S."/>
            <person name="Chinwalla A."/>
            <person name="Civetta A."/>
            <person name="Clifton S.W."/>
            <person name="Comeron J.M."/>
            <person name="Costello J.C."/>
            <person name="Coyne J.A."/>
            <person name="Daub J."/>
            <person name="David R.G."/>
            <person name="Delcher A.L."/>
            <person name="Delehaunty K."/>
            <person name="Do C.B."/>
            <person name="Ebling H."/>
            <person name="Edwards K."/>
            <person name="Eickbush T."/>
            <person name="Evans J.D."/>
            <person name="Filipski A."/>
            <person name="Findeiss S."/>
            <person name="Freyhult E."/>
            <person name="Fulton L."/>
            <person name="Fulton R."/>
            <person name="Garcia A.C."/>
            <person name="Gardiner A."/>
            <person name="Garfield D.A."/>
            <person name="Garvin B.E."/>
            <person name="Gibson G."/>
            <person name="Gilbert D."/>
            <person name="Gnerre S."/>
            <person name="Godfrey J."/>
            <person name="Good R."/>
            <person name="Gotea V."/>
            <person name="Gravely B."/>
            <person name="Greenberg A.J."/>
            <person name="Griffiths-Jones S."/>
            <person name="Gross S."/>
            <person name="Guigo R."/>
            <person name="Gustafson E.A."/>
            <person name="Haerty W."/>
            <person name="Hahn M.W."/>
            <person name="Halligan D.L."/>
            <person name="Halpern A.L."/>
            <person name="Halter G.M."/>
            <person name="Han M.V."/>
            <person name="Heger A."/>
            <person name="Hillier L."/>
            <person name="Hinrichs A.S."/>
            <person name="Holmes I."/>
            <person name="Hoskins R.A."/>
            <person name="Hubisz M.J."/>
            <person name="Hultmark D."/>
            <person name="Huntley M.A."/>
            <person name="Jaffe D.B."/>
            <person name="Jagadeeshan S."/>
            <person name="Jeck W.R."/>
            <person name="Johnson J."/>
            <person name="Jones C.D."/>
            <person name="Jordan W.C."/>
            <person name="Karpen G.H."/>
            <person name="Kataoka E."/>
            <person name="Keightley P.D."/>
            <person name="Kheradpour P."/>
            <person name="Kirkness E.F."/>
            <person name="Koerich L.B."/>
            <person name="Kristiansen K."/>
            <person name="Kudrna D."/>
            <person name="Kulathinal R.J."/>
            <person name="Kumar S."/>
            <person name="Kwok R."/>
            <person name="Lander E."/>
            <person name="Langley C.H."/>
            <person name="Lapoint R."/>
            <person name="Lazzaro B.P."/>
            <person name="Lee S.J."/>
            <person name="Levesque L."/>
            <person name="Li R."/>
            <person name="Lin C.F."/>
            <person name="Lin M.F."/>
            <person name="Lindblad-Toh K."/>
            <person name="Llopart A."/>
            <person name="Long M."/>
            <person name="Low L."/>
            <person name="Lozovsky E."/>
            <person name="Lu J."/>
            <person name="Luo M."/>
            <person name="Machado C.A."/>
            <person name="Makalowski W."/>
            <person name="Marzo M."/>
            <person name="Matsuda M."/>
            <person name="Matzkin L."/>
            <person name="McAllister B."/>
            <person name="McBride C.S."/>
            <person name="McKernan B."/>
            <person name="McKernan K."/>
            <person name="Mendez-Lago M."/>
            <person name="Minx P."/>
            <person name="Mollenhauer M.U."/>
            <person name="Montooth K."/>
            <person name="Mount S.M."/>
            <person name="Mu X."/>
            <person name="Myers E."/>
            <person name="Negre B."/>
            <person name="Newfeld S."/>
            <person name="Nielsen R."/>
            <person name="Noor M.A."/>
            <person name="O'Grady P."/>
            <person name="Pachter L."/>
            <person name="Papaceit M."/>
            <person name="Parisi M.J."/>
            <person name="Parisi M."/>
            <person name="Parts L."/>
            <person name="Pedersen J.S."/>
            <person name="Pesole G."/>
            <person name="Phillippy A.M."/>
            <person name="Ponting C.P."/>
            <person name="Pop M."/>
            <person name="Porcelli D."/>
            <person name="Powell J.R."/>
            <person name="Prohaska S."/>
            <person name="Pruitt K."/>
            <person name="Puig M."/>
            <person name="Quesneville H."/>
            <person name="Ram K.R."/>
            <person name="Rand D."/>
            <person name="Rasmussen M.D."/>
            <person name="Reed L.K."/>
            <person name="Reenan R."/>
            <person name="Reily A."/>
            <person name="Remington K.A."/>
            <person name="Rieger T.T."/>
            <person name="Ritchie M.G."/>
            <person name="Robin C."/>
            <person name="Rogers Y.H."/>
            <person name="Rohde C."/>
            <person name="Rozas J."/>
            <person name="Rubenfield M.J."/>
            <person name="Ruiz A."/>
            <person name="Russo S."/>
            <person name="Salzberg S.L."/>
            <person name="Sanchez-Gracia A."/>
            <person name="Saranga D.J."/>
            <person name="Sato H."/>
            <person name="Schaeffer S.W."/>
            <person name="Schatz M.C."/>
            <person name="Schlenke T."/>
            <person name="Schwartz R."/>
            <person name="Segarra C."/>
            <person name="Singh R.S."/>
            <person name="Sirot L."/>
            <person name="Sirota M."/>
            <person name="Sisneros N.B."/>
            <person name="Smith C.D."/>
            <person name="Smith T.F."/>
            <person name="Spieth J."/>
            <person name="Stage D.E."/>
            <person name="Stark A."/>
            <person name="Stephan W."/>
            <person name="Strausberg R.L."/>
            <person name="Strempel S."/>
            <person name="Sturgill D."/>
            <person name="Sutton G."/>
            <person name="Sutton G.G."/>
            <person name="Tao W."/>
            <person name="Teichmann S."/>
            <person name="Tobari Y.N."/>
            <person name="Tomimura Y."/>
            <person name="Tsolas J.M."/>
            <person name="Valente V.L."/>
            <person name="Venter E."/>
            <person name="Venter J.C."/>
            <person name="Vicario S."/>
            <person name="Vieira F.G."/>
            <person name="Vilella A.J."/>
            <person name="Villasante A."/>
            <person name="Walenz B."/>
            <person name="Wang J."/>
            <person name="Wasserman M."/>
            <person name="Watts T."/>
            <person name="Wilson D."/>
            <person name="Wilson R.K."/>
            <person name="Wing R.A."/>
            <person name="Wolfner M.F."/>
            <person name="Wong A."/>
            <person name="Wong G.K."/>
            <person name="Wu C.I."/>
            <person name="Wu G."/>
            <person name="Yamamoto D."/>
            <person name="Yang H.P."/>
            <person name="Yang S.P."/>
            <person name="Yorke J.A."/>
            <person name="Yoshida K."/>
            <person name="Zdobnov E."/>
            <person name="Zhang P."/>
            <person name="Zhang Y."/>
            <person name="Zimin A.V."/>
            <person name="Baldwin J."/>
            <person name="Abdouelleil A."/>
            <person name="Abdulkadir J."/>
            <person name="Abebe A."/>
            <person name="Abera B."/>
            <person name="Abreu J."/>
            <person name="Acer S.C."/>
            <person name="Aftuck L."/>
            <person name="Alexander A."/>
            <person name="An P."/>
            <person name="Anderson E."/>
            <person name="Anderson S."/>
            <person name="Arachi H."/>
            <person name="Azer M."/>
            <person name="Bachantsang P."/>
            <person name="Barry A."/>
            <person name="Bayul T."/>
            <person name="Berlin A."/>
            <person name="Bessette D."/>
            <person name="Bloom T."/>
            <person name="Blye J."/>
            <person name="Boguslavskiy L."/>
            <person name="Bonnet C."/>
            <person name="Boukhgalter B."/>
            <person name="Bourzgui I."/>
            <person name="Brown A."/>
            <person name="Cahill P."/>
            <person name="Channer S."/>
            <person name="Cheshatsang Y."/>
            <person name="Chuda L."/>
            <person name="Citroen M."/>
            <person name="Collymore A."/>
            <person name="Cooke P."/>
            <person name="Costello M."/>
            <person name="D'Aco K."/>
            <person name="Daza R."/>
            <person name="De Haan G."/>
            <person name="DeGray S."/>
            <person name="DeMaso C."/>
            <person name="Dhargay N."/>
            <person name="Dooley K."/>
            <person name="Dooley E."/>
            <person name="Doricent M."/>
            <person name="Dorje P."/>
            <person name="Dorjee K."/>
            <person name="Dupes A."/>
            <person name="Elong R."/>
            <person name="Falk J."/>
            <person name="Farina A."/>
            <person name="Faro S."/>
            <person name="Ferguson D."/>
            <person name="Fisher S."/>
            <person name="Foley C.D."/>
            <person name="Franke A."/>
            <person name="Friedrich D."/>
            <person name="Gadbois L."/>
            <person name="Gearin G."/>
            <person name="Gearin C.R."/>
            <person name="Giannoukos G."/>
            <person name="Goode T."/>
            <person name="Graham J."/>
            <person name="Grandbois E."/>
            <person name="Grewal S."/>
            <person name="Gyaltsen K."/>
            <person name="Hafez N."/>
            <person name="Hagos B."/>
            <person name="Hall J."/>
            <person name="Henson C."/>
            <person name="Hollinger A."/>
            <person name="Honan T."/>
            <person name="Huard M.D."/>
            <person name="Hughes L."/>
            <person name="Hurhula B."/>
            <person name="Husby M.E."/>
            <person name="Kamat A."/>
            <person name="Kanga B."/>
            <person name="Kashin S."/>
            <person name="Khazanovich D."/>
            <person name="Kisner P."/>
            <person name="Lance K."/>
            <person name="Lara M."/>
            <person name="Lee W."/>
            <person name="Lennon N."/>
            <person name="Letendre F."/>
            <person name="LeVine R."/>
            <person name="Lipovsky A."/>
            <person name="Liu X."/>
            <person name="Liu J."/>
            <person name="Liu S."/>
            <person name="Lokyitsang T."/>
            <person name="Lokyitsang Y."/>
            <person name="Lubonja R."/>
            <person name="Lui A."/>
            <person name="MacDonald P."/>
            <person name="Magnisalis V."/>
            <person name="Maru K."/>
            <person name="Matthews C."/>
            <person name="McCusker W."/>
            <person name="McDonough S."/>
            <person name="Mehta T."/>
            <person name="Meldrim J."/>
            <person name="Meneus L."/>
            <person name="Mihai O."/>
            <person name="Mihalev A."/>
            <person name="Mihova T."/>
            <person name="Mittelman R."/>
            <person name="Mlenga V."/>
            <person name="Montmayeur A."/>
            <person name="Mulrain L."/>
            <person name="Navidi A."/>
            <person name="Naylor J."/>
            <person name="Negash T."/>
            <person name="Nguyen T."/>
            <person name="Nguyen N."/>
            <person name="Nicol R."/>
            <person name="Norbu C."/>
            <person name="Norbu N."/>
            <person name="Novod N."/>
            <person name="O'Neill B."/>
            <person name="Osman S."/>
            <person name="Markiewicz E."/>
            <person name="Oyono O.L."/>
            <person name="Patti C."/>
            <person name="Phunkhang P."/>
            <person name="Pierre F."/>
            <person name="Priest M."/>
            <person name="Raghuraman S."/>
            <person name="Rege F."/>
            <person name="Reyes R."/>
            <person name="Rise C."/>
            <person name="Rogov P."/>
            <person name="Ross K."/>
            <person name="Ryan E."/>
            <person name="Settipalli S."/>
            <person name="Shea T."/>
            <person name="Sherpa N."/>
            <person name="Shi L."/>
            <person name="Shih D."/>
            <person name="Sparrow T."/>
            <person name="Spaulding J."/>
            <person name="Stalker J."/>
            <person name="Stange-Thomann N."/>
            <person name="Stavropoulos S."/>
            <person name="Stone C."/>
            <person name="Strader C."/>
            <person name="Tesfaye S."/>
            <person name="Thomson T."/>
            <person name="Thoulutsang Y."/>
            <person name="Thoulutsang D."/>
            <person name="Topham K."/>
            <person name="Topping I."/>
            <person name="Tsamla T."/>
            <person name="Vassiliev H."/>
            <person name="Vo A."/>
            <person name="Wangchuk T."/>
            <person name="Wangdi T."/>
            <person name="Weiand M."/>
            <person name="Wilkinson J."/>
            <person name="Wilson A."/>
            <person name="Yadav S."/>
            <person name="Young G."/>
            <person name="Yu Q."/>
            <person name="Zembek L."/>
            <person name="Zhong D."/>
            <person name="Zimmer A."/>
            <person name="Zwirko Z."/>
            <person name="Jaffe D.B."/>
            <person name="Alvarez P."/>
            <person name="Brockman W."/>
            <person name="Butler J."/>
            <person name="Chin C."/>
            <person name="Gnerre S."/>
            <person name="Grabherr M."/>
            <person name="Kleber M."/>
            <person name="Mauceli E."/>
            <person name="MacCallum I."/>
        </authorList>
    </citation>
    <scope>NUCLEOTIDE SEQUENCE [LARGE SCALE GENOMIC DNA]</scope>
    <source>
        <strain evidence="5">Tucson 14030-0811.24</strain>
    </source>
</reference>
<dbReference type="Pfam" id="PF00089">
    <property type="entry name" value="Trypsin"/>
    <property type="match status" value="1"/>
</dbReference>
<dbReference type="GO" id="GO:0006508">
    <property type="term" value="P:proteolysis"/>
    <property type="evidence" value="ECO:0007669"/>
    <property type="project" value="UniProtKB-KW"/>
</dbReference>
<dbReference type="STRING" id="7260.B4NF93"/>
<evidence type="ECO:0000313" key="5">
    <source>
        <dbReference type="Proteomes" id="UP000007798"/>
    </source>
</evidence>
<dbReference type="SMR" id="B4NF93"/>
<dbReference type="Gene3D" id="2.40.10.10">
    <property type="entry name" value="Trypsin-like serine proteases"/>
    <property type="match status" value="2"/>
</dbReference>
<dbReference type="InParanoid" id="B4NF93"/>
<keyword evidence="2" id="KW-0645">Protease</keyword>
<dbReference type="PANTHER" id="PTHR24260">
    <property type="match status" value="1"/>
</dbReference>
<dbReference type="InterPro" id="IPR051333">
    <property type="entry name" value="CLIP_Serine_Protease"/>
</dbReference>
<dbReference type="EMBL" id="CH964251">
    <property type="protein sequence ID" value="EDW82960.1"/>
    <property type="molecule type" value="Genomic_DNA"/>
</dbReference>
<keyword evidence="5" id="KW-1185">Reference proteome</keyword>
<dbReference type="FunFam" id="2.40.10.10:FF:000157">
    <property type="entry name" value="GH18608p"/>
    <property type="match status" value="1"/>
</dbReference>
<organism evidence="4 5">
    <name type="scientific">Drosophila willistoni</name>
    <name type="common">Fruit fly</name>
    <dbReference type="NCBI Taxonomy" id="7260"/>
    <lineage>
        <taxon>Eukaryota</taxon>
        <taxon>Metazoa</taxon>
        <taxon>Ecdysozoa</taxon>
        <taxon>Arthropoda</taxon>
        <taxon>Hexapoda</taxon>
        <taxon>Insecta</taxon>
        <taxon>Pterygota</taxon>
        <taxon>Neoptera</taxon>
        <taxon>Endopterygota</taxon>
        <taxon>Diptera</taxon>
        <taxon>Brachycera</taxon>
        <taxon>Muscomorpha</taxon>
        <taxon>Ephydroidea</taxon>
        <taxon>Drosophilidae</taxon>
        <taxon>Drosophila</taxon>
        <taxon>Sophophora</taxon>
    </lineage>
</organism>
<dbReference type="PROSITE" id="PS00134">
    <property type="entry name" value="TRYPSIN_HIS"/>
    <property type="match status" value="1"/>
</dbReference>
<evidence type="ECO:0000313" key="4">
    <source>
        <dbReference type="EMBL" id="EDW82960.1"/>
    </source>
</evidence>